<reference evidence="1 2" key="1">
    <citation type="submission" date="2007-04" db="EMBL/GenBank/DDBJ databases">
        <authorList>
            <person name="Fulton L."/>
            <person name="Clifton S."/>
            <person name="Fulton B."/>
            <person name="Xu J."/>
            <person name="Minx P."/>
            <person name="Pepin K.H."/>
            <person name="Johnson M."/>
            <person name="Thiruvilangam P."/>
            <person name="Bhonagiri V."/>
            <person name="Nash W.E."/>
            <person name="Mardis E.R."/>
            <person name="Wilson R.K."/>
        </authorList>
    </citation>
    <scope>NUCLEOTIDE SEQUENCE [LARGE SCALE GENOMIC DNA]</scope>
    <source>
        <strain evidence="1 2">L2-32</strain>
    </source>
</reference>
<accession>A7A2X2</accession>
<name>A7A2X2_BIFAD</name>
<comment type="caution">
    <text evidence="1">The sequence shown here is derived from an EMBL/GenBank/DDBJ whole genome shotgun (WGS) entry which is preliminary data.</text>
</comment>
<sequence length="55" mass="6299">MGIDFDFHGVFLVSFDSHAILAIRATTTKAWGIPRITRMTMKVRKTYFHNNKPCG</sequence>
<dbReference type="AlphaFoldDB" id="A7A2X2"/>
<gene>
    <name evidence="1" type="ORF">BIFADO_00157</name>
</gene>
<organism evidence="1 2">
    <name type="scientific">Bifidobacterium adolescentis L2-32</name>
    <dbReference type="NCBI Taxonomy" id="411481"/>
    <lineage>
        <taxon>Bacteria</taxon>
        <taxon>Bacillati</taxon>
        <taxon>Actinomycetota</taxon>
        <taxon>Actinomycetes</taxon>
        <taxon>Bifidobacteriales</taxon>
        <taxon>Bifidobacteriaceae</taxon>
        <taxon>Bifidobacterium</taxon>
    </lineage>
</organism>
<reference evidence="1 2" key="2">
    <citation type="submission" date="2007-05" db="EMBL/GenBank/DDBJ databases">
        <title>Draft genome sequence of Bifidobacterium adolescentis (L2-32).</title>
        <authorList>
            <person name="Sudarsanam P."/>
            <person name="Ley R."/>
            <person name="Guruge J."/>
            <person name="Turnbaugh P.J."/>
            <person name="Mahowald M."/>
            <person name="Liep D."/>
            <person name="Gordon J."/>
        </authorList>
    </citation>
    <scope>NUCLEOTIDE SEQUENCE [LARGE SCALE GENOMIC DNA]</scope>
    <source>
        <strain evidence="1 2">L2-32</strain>
    </source>
</reference>
<dbReference type="Proteomes" id="UP000003773">
    <property type="component" value="Unassembled WGS sequence"/>
</dbReference>
<proteinExistence type="predicted"/>
<protein>
    <submittedName>
        <fullName evidence="1">Uncharacterized protein</fullName>
    </submittedName>
</protein>
<evidence type="ECO:0000313" key="1">
    <source>
        <dbReference type="EMBL" id="EDN83256.1"/>
    </source>
</evidence>
<dbReference type="HOGENOM" id="CLU_3022786_0_0_11"/>
<evidence type="ECO:0000313" key="2">
    <source>
        <dbReference type="Proteomes" id="UP000003773"/>
    </source>
</evidence>
<dbReference type="EMBL" id="AAXD02000018">
    <property type="protein sequence ID" value="EDN83256.1"/>
    <property type="molecule type" value="Genomic_DNA"/>
</dbReference>